<dbReference type="Gene3D" id="1.10.1200.10">
    <property type="entry name" value="ACP-like"/>
    <property type="match status" value="1"/>
</dbReference>
<protein>
    <recommendedName>
        <fullName evidence="1">Carrier domain-containing protein</fullName>
    </recommendedName>
</protein>
<dbReference type="AlphaFoldDB" id="A0A0D7WXQ6"/>
<dbReference type="SUPFAM" id="SSF47336">
    <property type="entry name" value="ACP-like"/>
    <property type="match status" value="1"/>
</dbReference>
<dbReference type="EMBL" id="JTHP01000112">
    <property type="protein sequence ID" value="KJD42527.1"/>
    <property type="molecule type" value="Genomic_DNA"/>
</dbReference>
<dbReference type="PROSITE" id="PS50075">
    <property type="entry name" value="CARRIER"/>
    <property type="match status" value="1"/>
</dbReference>
<sequence>MAKLDVKNEFIKLIEERVQLNIDQHLDEDLIVLGLNSILFIQLVVAVEAHFGISFEDEDLVIDKFNTCIDIIQYIESRMRDH</sequence>
<proteinExistence type="predicted"/>
<name>A0A0D7WXQ6_9BACL</name>
<feature type="domain" description="Carrier" evidence="1">
    <location>
        <begin position="1"/>
        <end position="79"/>
    </location>
</feature>
<dbReference type="InterPro" id="IPR036736">
    <property type="entry name" value="ACP-like_sf"/>
</dbReference>
<gene>
    <name evidence="2" type="ORF">QD47_27740</name>
</gene>
<comment type="caution">
    <text evidence="2">The sequence shown here is derived from an EMBL/GenBank/DDBJ whole genome shotgun (WGS) entry which is preliminary data.</text>
</comment>
<dbReference type="InterPro" id="IPR009081">
    <property type="entry name" value="PP-bd_ACP"/>
</dbReference>
<dbReference type="RefSeq" id="WP_044649156.1">
    <property type="nucleotide sequence ID" value="NZ_JTHP01000112.1"/>
</dbReference>
<accession>A0A0D7WXQ6</accession>
<dbReference type="Proteomes" id="UP000032534">
    <property type="component" value="Unassembled WGS sequence"/>
</dbReference>
<keyword evidence="3" id="KW-1185">Reference proteome</keyword>
<dbReference type="OrthoDB" id="2626878at2"/>
<organism evidence="2 3">
    <name type="scientific">Paenibacillus terrae</name>
    <dbReference type="NCBI Taxonomy" id="159743"/>
    <lineage>
        <taxon>Bacteria</taxon>
        <taxon>Bacillati</taxon>
        <taxon>Bacillota</taxon>
        <taxon>Bacilli</taxon>
        <taxon>Bacillales</taxon>
        <taxon>Paenibacillaceae</taxon>
        <taxon>Paenibacillus</taxon>
    </lineage>
</organism>
<evidence type="ECO:0000313" key="3">
    <source>
        <dbReference type="Proteomes" id="UP000032534"/>
    </source>
</evidence>
<evidence type="ECO:0000259" key="1">
    <source>
        <dbReference type="PROSITE" id="PS50075"/>
    </source>
</evidence>
<dbReference type="Pfam" id="PF00550">
    <property type="entry name" value="PP-binding"/>
    <property type="match status" value="1"/>
</dbReference>
<reference evidence="2 3" key="1">
    <citation type="submission" date="2014-11" db="EMBL/GenBank/DDBJ databases">
        <title>Draft Genome Sequences of Paenibacillus polymyxa NRRL B-30509 and Paenibacillus terrae NRRL B-30644, Strains from a Poultry Environment that Produce Tridecaptin A and Paenicidins.</title>
        <authorList>
            <person name="van Belkum M.J."/>
            <person name="Lohans C.T."/>
            <person name="Vederas J.C."/>
        </authorList>
    </citation>
    <scope>NUCLEOTIDE SEQUENCE [LARGE SCALE GENOMIC DNA]</scope>
    <source>
        <strain evidence="2 3">NRRL B-30644</strain>
    </source>
</reference>
<dbReference type="PATRIC" id="fig|159743.3.peg.6184"/>
<evidence type="ECO:0000313" key="2">
    <source>
        <dbReference type="EMBL" id="KJD42527.1"/>
    </source>
</evidence>